<dbReference type="GO" id="GO:0016787">
    <property type="term" value="F:hydrolase activity"/>
    <property type="evidence" value="ECO:0007669"/>
    <property type="project" value="UniProtKB-KW"/>
</dbReference>
<evidence type="ECO:0000256" key="1">
    <source>
        <dbReference type="ARBA" id="ARBA00004496"/>
    </source>
</evidence>
<protein>
    <submittedName>
        <fullName evidence="11">DEAD/DEAH box helicase family protein</fullName>
    </submittedName>
</protein>
<comment type="caution">
    <text evidence="11">The sequence shown here is derived from an EMBL/GenBank/DDBJ whole genome shotgun (WGS) entry which is preliminary data.</text>
</comment>
<dbReference type="OrthoDB" id="64767at2759"/>
<feature type="domain" description="Helicase ATP-binding" evidence="9">
    <location>
        <begin position="231"/>
        <end position="387"/>
    </location>
</feature>
<evidence type="ECO:0000256" key="2">
    <source>
        <dbReference type="ARBA" id="ARBA00022490"/>
    </source>
</evidence>
<reference evidence="11" key="1">
    <citation type="submission" date="2016-10" db="EMBL/GenBank/DDBJ databases">
        <authorList>
            <person name="Benchimol M."/>
            <person name="Almeida L.G."/>
            <person name="Vasconcelos A.T."/>
            <person name="Perreira-Neves A."/>
            <person name="Rosa I.A."/>
            <person name="Tasca T."/>
            <person name="Bogo M.R."/>
            <person name="de Souza W."/>
        </authorList>
    </citation>
    <scope>NUCLEOTIDE SEQUENCE [LARGE SCALE GENOMIC DNA]</scope>
    <source>
        <strain evidence="11">K</strain>
    </source>
</reference>
<dbReference type="CDD" id="cd18795">
    <property type="entry name" value="SF2_C_Ski2"/>
    <property type="match status" value="1"/>
</dbReference>
<dbReference type="GO" id="GO:0003724">
    <property type="term" value="F:RNA helicase activity"/>
    <property type="evidence" value="ECO:0007669"/>
    <property type="project" value="InterPro"/>
</dbReference>
<comment type="subcellular location">
    <subcellularLocation>
        <location evidence="1">Cytoplasm</location>
    </subcellularLocation>
</comment>
<dbReference type="GO" id="GO:0055087">
    <property type="term" value="C:Ski complex"/>
    <property type="evidence" value="ECO:0007669"/>
    <property type="project" value="TreeGrafter"/>
</dbReference>
<dbReference type="EMBL" id="MLAK01001037">
    <property type="protein sequence ID" value="OHS98808.1"/>
    <property type="molecule type" value="Genomic_DNA"/>
</dbReference>
<dbReference type="GeneID" id="94825062"/>
<dbReference type="FunFam" id="3.40.50.300:FF:000190">
    <property type="entry name" value="ATP-dependent RNA helicase"/>
    <property type="match status" value="1"/>
</dbReference>
<organism evidence="11 12">
    <name type="scientific">Tritrichomonas foetus</name>
    <dbReference type="NCBI Taxonomy" id="1144522"/>
    <lineage>
        <taxon>Eukaryota</taxon>
        <taxon>Metamonada</taxon>
        <taxon>Parabasalia</taxon>
        <taxon>Tritrichomonadida</taxon>
        <taxon>Tritrichomonadidae</taxon>
        <taxon>Tritrichomonas</taxon>
    </lineage>
</organism>
<dbReference type="Pfam" id="PF08148">
    <property type="entry name" value="DSHCT"/>
    <property type="match status" value="1"/>
</dbReference>
<dbReference type="InterPro" id="IPR001650">
    <property type="entry name" value="Helicase_C-like"/>
</dbReference>
<dbReference type="Pfam" id="PF17911">
    <property type="entry name" value="Ski2_N"/>
    <property type="match status" value="1"/>
</dbReference>
<dbReference type="AlphaFoldDB" id="A0A1J4JI06"/>
<keyword evidence="5 11" id="KW-0347">Helicase</keyword>
<evidence type="ECO:0000256" key="7">
    <source>
        <dbReference type="ARBA" id="ARBA00022884"/>
    </source>
</evidence>
<feature type="domain" description="Helicase C-terminal" evidence="10">
    <location>
        <begin position="450"/>
        <end position="640"/>
    </location>
</feature>
<dbReference type="RefSeq" id="XP_068351945.1">
    <property type="nucleotide sequence ID" value="XM_068490358.1"/>
</dbReference>
<dbReference type="InterPro" id="IPR050699">
    <property type="entry name" value="RNA-DNA_Helicase"/>
</dbReference>
<dbReference type="Pfam" id="PF00270">
    <property type="entry name" value="DEAD"/>
    <property type="match status" value="1"/>
</dbReference>
<evidence type="ECO:0000256" key="8">
    <source>
        <dbReference type="SAM" id="MobiDB-lite"/>
    </source>
</evidence>
<name>A0A1J4JI06_9EUKA</name>
<keyword evidence="3" id="KW-0547">Nucleotide-binding</keyword>
<dbReference type="Gene3D" id="3.40.50.300">
    <property type="entry name" value="P-loop containing nucleotide triphosphate hydrolases"/>
    <property type="match status" value="2"/>
</dbReference>
<dbReference type="SMART" id="SM00490">
    <property type="entry name" value="HELICc"/>
    <property type="match status" value="1"/>
</dbReference>
<dbReference type="InterPro" id="IPR040801">
    <property type="entry name" value="Ski2_N"/>
</dbReference>
<evidence type="ECO:0000256" key="3">
    <source>
        <dbReference type="ARBA" id="ARBA00022741"/>
    </source>
</evidence>
<dbReference type="SMART" id="SM00487">
    <property type="entry name" value="DEXDc"/>
    <property type="match status" value="1"/>
</dbReference>
<dbReference type="InterPro" id="IPR014001">
    <property type="entry name" value="Helicase_ATP-bd"/>
</dbReference>
<dbReference type="PANTHER" id="PTHR12131:SF1">
    <property type="entry name" value="ATP-DEPENDENT RNA HELICASE SUPV3L1, MITOCHONDRIAL-RELATED"/>
    <property type="match status" value="1"/>
</dbReference>
<evidence type="ECO:0000256" key="4">
    <source>
        <dbReference type="ARBA" id="ARBA00022801"/>
    </source>
</evidence>
<dbReference type="SMART" id="SM01142">
    <property type="entry name" value="DSHCT"/>
    <property type="match status" value="1"/>
</dbReference>
<keyword evidence="2" id="KW-0963">Cytoplasm</keyword>
<dbReference type="InterPro" id="IPR027417">
    <property type="entry name" value="P-loop_NTPase"/>
</dbReference>
<dbReference type="Pfam" id="PF00271">
    <property type="entry name" value="Helicase_C"/>
    <property type="match status" value="1"/>
</dbReference>
<dbReference type="SUPFAM" id="SSF52540">
    <property type="entry name" value="P-loop containing nucleoside triphosphate hydrolases"/>
    <property type="match status" value="1"/>
</dbReference>
<keyword evidence="12" id="KW-1185">Reference proteome</keyword>
<dbReference type="InterPro" id="IPR011545">
    <property type="entry name" value="DEAD/DEAH_box_helicase_dom"/>
</dbReference>
<dbReference type="InterPro" id="IPR012961">
    <property type="entry name" value="Ski2/MTR4_C"/>
</dbReference>
<dbReference type="GO" id="GO:0003723">
    <property type="term" value="F:RNA binding"/>
    <property type="evidence" value="ECO:0007669"/>
    <property type="project" value="UniProtKB-KW"/>
</dbReference>
<keyword evidence="7" id="KW-0694">RNA-binding</keyword>
<gene>
    <name evidence="11" type="ORF">TRFO_01864</name>
</gene>
<dbReference type="Gene3D" id="1.10.3380.30">
    <property type="match status" value="1"/>
</dbReference>
<dbReference type="GO" id="GO:0070478">
    <property type="term" value="P:nuclear-transcribed mRNA catabolic process, 3'-5' exonucleolytic nonsense-mediated decay"/>
    <property type="evidence" value="ECO:0007669"/>
    <property type="project" value="TreeGrafter"/>
</dbReference>
<evidence type="ECO:0000259" key="10">
    <source>
        <dbReference type="PROSITE" id="PS51194"/>
    </source>
</evidence>
<sequence length="1080" mass="121337">MEFDFILNSFDFDRPGLENEFLYPPYRLASQRYIGIGDQRITINNDDSFFTPDVLRIDPTPPTTMIAPIRDLLTGEISEYRDIPISSAASDDSAINRPLGSNIDNYHIGANSGVAFTPGGFIPEKRNVDLKIDQFLLSLETGTNLLSTPFDDTKKVDNTENSDDLPNLPEFESLDKVKPTPPPRPTQQVISEITKTYAVTDTWDVSLFSQEIPNPALTFPYKLDTFQLRAIHRLELNQCVFVSAPTSAGKTVVAQYAIALCRAHKMRTLYTSPIKALSNQKFRDLSKQFGDVGLLTGDVSLNKDASCIIMTTEILRSMLYKGADILRDVECVIFDECHYIANDERGVVWEESIILLPYHINMVFLSATVPNAKEIADWIGRTKQRVVYVEEHHVRPVPIEHALYTGDSNFYVIGRTGRAIDPSKLLEAQQSIKTERGRIDFSSHYWMVFVLSAEASKLLPIIVFCFSKKMCEELAENLLGVDLLTKAEKKHVVGFCRRALMRLNKEDRELPQIMTMFQLLEAGVAVHHSGVLPILKEMVEILLAEGYVKVLFCTSTFAMGLNVPARSCAFISLEKFNGKNLTKLTPTEFVQMSGRAGRRGLDTVGTSIIMCWGDTPMTEDLRQLMSGKVEALQSQFKLKFNMILNLLRCKDIKMVDVLRRSLSANILQAKMPELLKKMNDTEKALKALPPIDCHVSADIEDMGGFGDHIWNLKECSQSMLKEIDHHSILNQLRKGRVVYIYEDSVNKDSPTLAVISEKPISTEEIRAIAANGKDIVFNISCLAAIFGKPTKATQRLNSSDIKTYLAAFNEMPLEWTKVFSTSDYEFTQIAQEHASYYNEVRKSPCFRCSRLKEHLVVYNQKVDMICEIEDCQRKIADESLAFKPLLDSHIKCLKDLGYVTEDNVLMLKGRVSIELSSCHEILGTELLFSGIFDPLNPIEIASACAALVSESSSNSEVADLVPASLEETFAQMTTIAKALEQTFAEHNISVDDNWVDNNVNLSLVQAVFDWAAGMSFRDIMYITDIPEGSVVRVINRVSETLKDFANAAKLMGCLSLSDKFEVSMEMIKRDIIFASSLYFD</sequence>
<accession>A0A1J4JI06</accession>
<keyword evidence="4" id="KW-0378">Hydrolase</keyword>
<evidence type="ECO:0000259" key="9">
    <source>
        <dbReference type="PROSITE" id="PS51192"/>
    </source>
</evidence>
<dbReference type="GO" id="GO:0005524">
    <property type="term" value="F:ATP binding"/>
    <property type="evidence" value="ECO:0007669"/>
    <property type="project" value="UniProtKB-KW"/>
</dbReference>
<evidence type="ECO:0000256" key="5">
    <source>
        <dbReference type="ARBA" id="ARBA00022806"/>
    </source>
</evidence>
<dbReference type="InterPro" id="IPR016438">
    <property type="entry name" value="SKI2-like"/>
</dbReference>
<dbReference type="PROSITE" id="PS51192">
    <property type="entry name" value="HELICASE_ATP_BIND_1"/>
    <property type="match status" value="1"/>
</dbReference>
<feature type="region of interest" description="Disordered" evidence="8">
    <location>
        <begin position="148"/>
        <end position="186"/>
    </location>
</feature>
<dbReference type="VEuPathDB" id="TrichDB:TRFO_01864"/>
<evidence type="ECO:0000313" key="12">
    <source>
        <dbReference type="Proteomes" id="UP000179807"/>
    </source>
</evidence>
<dbReference type="PIRSF" id="PIRSF005198">
    <property type="entry name" value="Antiviral_helicase_SKI2"/>
    <property type="match status" value="1"/>
</dbReference>
<evidence type="ECO:0000256" key="6">
    <source>
        <dbReference type="ARBA" id="ARBA00022840"/>
    </source>
</evidence>
<dbReference type="Proteomes" id="UP000179807">
    <property type="component" value="Unassembled WGS sequence"/>
</dbReference>
<keyword evidence="6" id="KW-0067">ATP-binding</keyword>
<dbReference type="PANTHER" id="PTHR12131">
    <property type="entry name" value="ATP-DEPENDENT RNA AND DNA HELICASE"/>
    <property type="match status" value="1"/>
</dbReference>
<dbReference type="PROSITE" id="PS51194">
    <property type="entry name" value="HELICASE_CTER"/>
    <property type="match status" value="1"/>
</dbReference>
<proteinExistence type="predicted"/>
<evidence type="ECO:0000313" key="11">
    <source>
        <dbReference type="EMBL" id="OHS98808.1"/>
    </source>
</evidence>